<evidence type="ECO:0000259" key="11">
    <source>
        <dbReference type="PROSITE" id="PS50113"/>
    </source>
</evidence>
<dbReference type="CDD" id="cd00075">
    <property type="entry name" value="HATPase"/>
    <property type="match status" value="1"/>
</dbReference>
<dbReference type="eggNOG" id="arCOG02327">
    <property type="taxonomic scope" value="Archaea"/>
</dbReference>
<dbReference type="SUPFAM" id="SSF47384">
    <property type="entry name" value="Homodimeric domain of signal transducing histidine kinase"/>
    <property type="match status" value="1"/>
</dbReference>
<dbReference type="InterPro" id="IPR031621">
    <property type="entry name" value="HisKA_7TM"/>
</dbReference>
<keyword evidence="13" id="KW-1185">Reference proteome</keyword>
<evidence type="ECO:0000256" key="6">
    <source>
        <dbReference type="ARBA" id="ARBA00023012"/>
    </source>
</evidence>
<feature type="transmembrane region" description="Helical" evidence="8">
    <location>
        <begin position="206"/>
        <end position="225"/>
    </location>
</feature>
<organism evidence="12 13">
    <name type="scientific">Halopiger xanaduensis (strain DSM 18323 / JCM 14033 / SH-6)</name>
    <dbReference type="NCBI Taxonomy" id="797210"/>
    <lineage>
        <taxon>Archaea</taxon>
        <taxon>Methanobacteriati</taxon>
        <taxon>Methanobacteriota</taxon>
        <taxon>Stenosarchaea group</taxon>
        <taxon>Halobacteria</taxon>
        <taxon>Halobacteriales</taxon>
        <taxon>Natrialbaceae</taxon>
        <taxon>Halopiger</taxon>
    </lineage>
</organism>
<dbReference type="SMART" id="SM00091">
    <property type="entry name" value="PAS"/>
    <property type="match status" value="1"/>
</dbReference>
<dbReference type="SMART" id="SM00387">
    <property type="entry name" value="HATPase_c"/>
    <property type="match status" value="1"/>
</dbReference>
<dbReference type="InterPro" id="IPR036890">
    <property type="entry name" value="HATPase_C_sf"/>
</dbReference>
<dbReference type="Gene3D" id="3.30.565.10">
    <property type="entry name" value="Histidine kinase-like ATPase, C-terminal domain"/>
    <property type="match status" value="1"/>
</dbReference>
<dbReference type="InterPro" id="IPR000014">
    <property type="entry name" value="PAS"/>
</dbReference>
<accession>F8D6A3</accession>
<keyword evidence="8" id="KW-1133">Transmembrane helix</keyword>
<evidence type="ECO:0000256" key="1">
    <source>
        <dbReference type="ARBA" id="ARBA00000085"/>
    </source>
</evidence>
<feature type="transmembrane region" description="Helical" evidence="8">
    <location>
        <begin position="66"/>
        <end position="87"/>
    </location>
</feature>
<dbReference type="PROSITE" id="PS50109">
    <property type="entry name" value="HIS_KIN"/>
    <property type="match status" value="1"/>
</dbReference>
<dbReference type="InterPro" id="IPR035965">
    <property type="entry name" value="PAS-like_dom_sf"/>
</dbReference>
<evidence type="ECO:0000259" key="10">
    <source>
        <dbReference type="PROSITE" id="PS50112"/>
    </source>
</evidence>
<dbReference type="SMART" id="SM00388">
    <property type="entry name" value="HisKA"/>
    <property type="match status" value="1"/>
</dbReference>
<dbReference type="Gene3D" id="3.30.450.20">
    <property type="entry name" value="PAS domain"/>
    <property type="match status" value="1"/>
</dbReference>
<dbReference type="InterPro" id="IPR003661">
    <property type="entry name" value="HisK_dim/P_dom"/>
</dbReference>
<evidence type="ECO:0000256" key="2">
    <source>
        <dbReference type="ARBA" id="ARBA00012438"/>
    </source>
</evidence>
<feature type="domain" description="PAC" evidence="11">
    <location>
        <begin position="295"/>
        <end position="345"/>
    </location>
</feature>
<evidence type="ECO:0000256" key="5">
    <source>
        <dbReference type="ARBA" id="ARBA00022777"/>
    </source>
</evidence>
<evidence type="ECO:0000313" key="13">
    <source>
        <dbReference type="Proteomes" id="UP000006794"/>
    </source>
</evidence>
<feature type="transmembrane region" description="Helical" evidence="8">
    <location>
        <begin position="6"/>
        <end position="27"/>
    </location>
</feature>
<evidence type="ECO:0000256" key="4">
    <source>
        <dbReference type="ARBA" id="ARBA00022679"/>
    </source>
</evidence>
<dbReference type="Pfam" id="PF00512">
    <property type="entry name" value="HisKA"/>
    <property type="match status" value="1"/>
</dbReference>
<feature type="transmembrane region" description="Helical" evidence="8">
    <location>
        <begin position="99"/>
        <end position="117"/>
    </location>
</feature>
<dbReference type="InterPro" id="IPR013656">
    <property type="entry name" value="PAS_4"/>
</dbReference>
<feature type="transmembrane region" description="Helical" evidence="8">
    <location>
        <begin position="180"/>
        <end position="200"/>
    </location>
</feature>
<feature type="domain" description="PAS" evidence="10">
    <location>
        <begin position="235"/>
        <end position="282"/>
    </location>
</feature>
<keyword evidence="3" id="KW-0597">Phosphoprotein</keyword>
<dbReference type="NCBIfam" id="TIGR00229">
    <property type="entry name" value="sensory_box"/>
    <property type="match status" value="1"/>
</dbReference>
<evidence type="ECO:0000313" key="12">
    <source>
        <dbReference type="EMBL" id="AEH35349.1"/>
    </source>
</evidence>
<gene>
    <name evidence="12" type="ordered locus">Halxa_0710</name>
</gene>
<keyword evidence="5 12" id="KW-0418">Kinase</keyword>
<dbReference type="InterPro" id="IPR050736">
    <property type="entry name" value="Sensor_HK_Regulatory"/>
</dbReference>
<dbReference type="Pfam" id="PF08448">
    <property type="entry name" value="PAS_4"/>
    <property type="match status" value="1"/>
</dbReference>
<feature type="region of interest" description="Disordered" evidence="7">
    <location>
        <begin position="562"/>
        <end position="595"/>
    </location>
</feature>
<dbReference type="InterPro" id="IPR004358">
    <property type="entry name" value="Sig_transdc_His_kin-like_C"/>
</dbReference>
<feature type="transmembrane region" description="Helical" evidence="8">
    <location>
        <begin position="150"/>
        <end position="168"/>
    </location>
</feature>
<dbReference type="OrthoDB" id="8127at2157"/>
<comment type="catalytic activity">
    <reaction evidence="1">
        <text>ATP + protein L-histidine = ADP + protein N-phospho-L-histidine.</text>
        <dbReference type="EC" id="2.7.13.3"/>
    </reaction>
</comment>
<dbReference type="PROSITE" id="PS50112">
    <property type="entry name" value="PAS"/>
    <property type="match status" value="1"/>
</dbReference>
<dbReference type="AlphaFoldDB" id="F8D6A3"/>
<dbReference type="SUPFAM" id="SSF55874">
    <property type="entry name" value="ATPase domain of HSP90 chaperone/DNA topoisomerase II/histidine kinase"/>
    <property type="match status" value="1"/>
</dbReference>
<dbReference type="EC" id="2.7.13.3" evidence="2"/>
<evidence type="ECO:0000259" key="9">
    <source>
        <dbReference type="PROSITE" id="PS50109"/>
    </source>
</evidence>
<dbReference type="Proteomes" id="UP000006794">
    <property type="component" value="Chromosome"/>
</dbReference>
<dbReference type="GO" id="GO:0000155">
    <property type="term" value="F:phosphorelay sensor kinase activity"/>
    <property type="evidence" value="ECO:0007669"/>
    <property type="project" value="InterPro"/>
</dbReference>
<dbReference type="GeneID" id="10795686"/>
<dbReference type="Gene3D" id="1.10.287.130">
    <property type="match status" value="1"/>
</dbReference>
<keyword evidence="4" id="KW-0808">Transferase</keyword>
<name>F8D6A3_HALXS</name>
<proteinExistence type="predicted"/>
<evidence type="ECO:0000256" key="3">
    <source>
        <dbReference type="ARBA" id="ARBA00022553"/>
    </source>
</evidence>
<dbReference type="HOGENOM" id="CLU_000445_114_58_2"/>
<dbReference type="PROSITE" id="PS50113">
    <property type="entry name" value="PAC"/>
    <property type="match status" value="1"/>
</dbReference>
<keyword evidence="8" id="KW-0472">Membrane</keyword>
<dbReference type="SUPFAM" id="SSF55785">
    <property type="entry name" value="PYP-like sensor domain (PAS domain)"/>
    <property type="match status" value="1"/>
</dbReference>
<dbReference type="RefSeq" id="WP_013878252.1">
    <property type="nucleotide sequence ID" value="NC_015666.1"/>
</dbReference>
<dbReference type="InterPro" id="IPR036097">
    <property type="entry name" value="HisK_dim/P_sf"/>
</dbReference>
<keyword evidence="8" id="KW-0812">Transmembrane</keyword>
<dbReference type="CDD" id="cd00082">
    <property type="entry name" value="HisKA"/>
    <property type="match status" value="1"/>
</dbReference>
<dbReference type="Pfam" id="PF02518">
    <property type="entry name" value="HATPase_c"/>
    <property type="match status" value="1"/>
</dbReference>
<dbReference type="PANTHER" id="PTHR43711">
    <property type="entry name" value="TWO-COMPONENT HISTIDINE KINASE"/>
    <property type="match status" value="1"/>
</dbReference>
<dbReference type="EMBL" id="CP002839">
    <property type="protein sequence ID" value="AEH35349.1"/>
    <property type="molecule type" value="Genomic_DNA"/>
</dbReference>
<dbReference type="KEGG" id="hxa:Halxa_0710"/>
<feature type="compositionally biased region" description="Basic and acidic residues" evidence="7">
    <location>
        <begin position="576"/>
        <end position="595"/>
    </location>
</feature>
<dbReference type="CDD" id="cd00130">
    <property type="entry name" value="PAS"/>
    <property type="match status" value="1"/>
</dbReference>
<feature type="transmembrane region" description="Helical" evidence="8">
    <location>
        <begin position="34"/>
        <end position="54"/>
    </location>
</feature>
<evidence type="ECO:0000256" key="8">
    <source>
        <dbReference type="SAM" id="Phobius"/>
    </source>
</evidence>
<dbReference type="InterPro" id="IPR005467">
    <property type="entry name" value="His_kinase_dom"/>
</dbReference>
<keyword evidence="6" id="KW-0902">Two-component regulatory system</keyword>
<feature type="region of interest" description="Disordered" evidence="7">
    <location>
        <begin position="464"/>
        <end position="491"/>
    </location>
</feature>
<evidence type="ECO:0000256" key="7">
    <source>
        <dbReference type="SAM" id="MobiDB-lite"/>
    </source>
</evidence>
<dbReference type="PRINTS" id="PR00344">
    <property type="entry name" value="BCTRLSENSOR"/>
</dbReference>
<dbReference type="InterPro" id="IPR000700">
    <property type="entry name" value="PAS-assoc_C"/>
</dbReference>
<protein>
    <recommendedName>
        <fullName evidence="2">histidine kinase</fullName>
        <ecNumber evidence="2">2.7.13.3</ecNumber>
    </recommendedName>
</protein>
<dbReference type="STRING" id="797210.Halxa_0710"/>
<reference evidence="12 13" key="1">
    <citation type="journal article" date="2012" name="Stand. Genomic Sci.">
        <title>Complete genome sequence of Halopiger xanaduensis type strain (SH-6(T)).</title>
        <authorList>
            <person name="Anderson I."/>
            <person name="Tindall B.J."/>
            <person name="Rohde M."/>
            <person name="Lucas S."/>
            <person name="Han J."/>
            <person name="Lapidus A."/>
            <person name="Cheng J.F."/>
            <person name="Goodwin L."/>
            <person name="Pitluck S."/>
            <person name="Peters L."/>
            <person name="Pati A."/>
            <person name="Mikhailova N."/>
            <person name="Pagani I."/>
            <person name="Teshima H."/>
            <person name="Han C."/>
            <person name="Tapia R."/>
            <person name="Land M."/>
            <person name="Woyke T."/>
            <person name="Klenk H.P."/>
            <person name="Kyrpides N."/>
            <person name="Ivanova N."/>
        </authorList>
    </citation>
    <scope>NUCLEOTIDE SEQUENCE [LARGE SCALE GENOMIC DNA]</scope>
    <source>
        <strain evidence="13">DSM 18323 / JCM 14033 / SH-6</strain>
    </source>
</reference>
<dbReference type="Pfam" id="PF16927">
    <property type="entry name" value="HisKA_7TM"/>
    <property type="match status" value="1"/>
</dbReference>
<dbReference type="PANTHER" id="PTHR43711:SF1">
    <property type="entry name" value="HISTIDINE KINASE 1"/>
    <property type="match status" value="1"/>
</dbReference>
<sequence length="595" mass="64028">MAIVQNAVLVAYAVATIVALVLSGVVWRHRDAAGAVPLTASLVAAAVWAGSLFVATFAESYAVSSFALRILYVGVGGTVLGSLLFALEYAGRERFVTRRLVALLSIEPVLVLALAFWNPGNTFFTVLEPDPTALTGIAVEFGTAFDAHLVYSYLLVLISTAVILELLYNSRALYRGQAAALTGALLVPLPANALYTFGLVGFDTTPIGFIVAGGLYAIAIVRYQLTDIVPIARHRVLDTIAEGVFVIDRDDRLVDVNPSGRRFIDNDDEAIVGRSIESLFSPAAIDLYETLTAVRDKSRGVLSVNDSYYDVRVTPIDDSRNRHVGWIVVASDITERKRHERKLERQNERLDRFASMVSHDLRNPLSVADGYVSLARETGDTSHLEDAARSLERMETIIDDVLALTRDGDEVTDPEPVALESLVERAWDHVDSAAAELTVDATATIRADADRTTRLFENLFRNAIEHGRPSSSPAPKPVDGAGEADDPAADGSNAIEITVGTIGGEGAIEGFYVEDDGRGIPSDRRERIFESGYTGDGDGTGLGLSIVERIAEAHGWTVAATESEAGGARFEVTGVESERAPPDPTDRDRADPASN</sequence>
<feature type="domain" description="Histidine kinase" evidence="9">
    <location>
        <begin position="356"/>
        <end position="578"/>
    </location>
</feature>
<dbReference type="InterPro" id="IPR003594">
    <property type="entry name" value="HATPase_dom"/>
</dbReference>